<organism evidence="2 3">
    <name type="scientific">Flavobacterium cutihirudinis</name>
    <dbReference type="NCBI Taxonomy" id="1265740"/>
    <lineage>
        <taxon>Bacteria</taxon>
        <taxon>Pseudomonadati</taxon>
        <taxon>Bacteroidota</taxon>
        <taxon>Flavobacteriia</taxon>
        <taxon>Flavobacteriales</taxon>
        <taxon>Flavobacteriaceae</taxon>
        <taxon>Flavobacterium</taxon>
    </lineage>
</organism>
<dbReference type="PANTHER" id="PTHR43751:SF2">
    <property type="entry name" value="SULFATASE N-TERMINAL DOMAIN-CONTAINING PROTEIN"/>
    <property type="match status" value="1"/>
</dbReference>
<proteinExistence type="predicted"/>
<dbReference type="Proteomes" id="UP000257004">
    <property type="component" value="Unassembled WGS sequence"/>
</dbReference>
<comment type="caution">
    <text evidence="2">The sequence shown here is derived from an EMBL/GenBank/DDBJ whole genome shotgun (WGS) entry which is preliminary data.</text>
</comment>
<keyword evidence="3" id="KW-1185">Reference proteome</keyword>
<dbReference type="InterPro" id="IPR052701">
    <property type="entry name" value="GAG_Ulvan_Degrading_Sulfatases"/>
</dbReference>
<sequence length="558" mass="62620">MKQVKLKCGFNNAIIVFALLFFSGISLNAQNKKPNILVLWGDDIGITNISAYSDGLMGYTTPNIDRLANEGMRFLHYYGEQSCTAGRAAFLTGQHGIRTGLTKVGFPGAPMGMSQLDPSIGGILKSLGYSTGQFGKNHVGDRNESLPTVNGFDEFYGNLYHLNAEEEPELPDYPKDPEYFKKFGPRGVLKCVATNVDDATTDPRFGRVGKQKIEDTGALTKKRMETVDDETSAAAIDFIKRQHAAGKPFFCWFNATRMHLRTHVRAEHRGKYTHGDSEYIDGMIEHDETIGSILKALDDLGIADNTIVVYSTDNGPHMNTWPDGAMTSFRSEKNTNWEGAFRVPCIVRWPGHIKPGTVTNELMSHNDWIPTFASIAGETDIVNKLLKGYNANGHSYKVHLDGFDQTKLLAGGKSSRDKFFYSDDDGLLVGIREGDYKYVFAEQRLAGTMGVWAEPFTELRLQKIFNLYQDPYERADFTSNTYWDWLINHVGGIYGVMNDVFVFAESFKEYPPRSFPPSFNPTTILQQTLKDIKTKQYVEKNILPKVKEEAEADSKKKK</sequence>
<dbReference type="EMBL" id="QRDQ01000008">
    <property type="protein sequence ID" value="RED25061.1"/>
    <property type="molecule type" value="Genomic_DNA"/>
</dbReference>
<feature type="domain" description="Sulfatase N-terminal" evidence="1">
    <location>
        <begin position="34"/>
        <end position="377"/>
    </location>
</feature>
<dbReference type="Pfam" id="PF00884">
    <property type="entry name" value="Sulfatase"/>
    <property type="match status" value="1"/>
</dbReference>
<dbReference type="Gene3D" id="3.30.1120.10">
    <property type="match status" value="1"/>
</dbReference>
<dbReference type="OrthoDB" id="9766107at2"/>
<gene>
    <name evidence="2" type="ORF">BD847_1804</name>
</gene>
<dbReference type="AlphaFoldDB" id="A0A3D9FWC4"/>
<evidence type="ECO:0000313" key="3">
    <source>
        <dbReference type="Proteomes" id="UP000257004"/>
    </source>
</evidence>
<evidence type="ECO:0000259" key="1">
    <source>
        <dbReference type="Pfam" id="PF00884"/>
    </source>
</evidence>
<dbReference type="RefSeq" id="WP_115887907.1">
    <property type="nucleotide sequence ID" value="NZ_QRDQ01000008.1"/>
</dbReference>
<dbReference type="PANTHER" id="PTHR43751">
    <property type="entry name" value="SULFATASE"/>
    <property type="match status" value="1"/>
</dbReference>
<reference evidence="2 3" key="1">
    <citation type="submission" date="2018-07" db="EMBL/GenBank/DDBJ databases">
        <title>Genomic Encyclopedia of Archaeal and Bacterial Type Strains, Phase II (KMG-II): from individual species to whole genera.</title>
        <authorList>
            <person name="Goeker M."/>
        </authorList>
    </citation>
    <scope>NUCLEOTIDE SEQUENCE [LARGE SCALE GENOMIC DNA]</scope>
    <source>
        <strain evidence="2 3">DSM 25795</strain>
    </source>
</reference>
<dbReference type="Gene3D" id="3.40.720.10">
    <property type="entry name" value="Alkaline Phosphatase, subunit A"/>
    <property type="match status" value="1"/>
</dbReference>
<dbReference type="SUPFAM" id="SSF53649">
    <property type="entry name" value="Alkaline phosphatase-like"/>
    <property type="match status" value="1"/>
</dbReference>
<dbReference type="CDD" id="cd16142">
    <property type="entry name" value="ARS_like"/>
    <property type="match status" value="1"/>
</dbReference>
<dbReference type="InterPro" id="IPR017850">
    <property type="entry name" value="Alkaline_phosphatase_core_sf"/>
</dbReference>
<name>A0A3D9FWC4_9FLAO</name>
<dbReference type="InterPro" id="IPR000917">
    <property type="entry name" value="Sulfatase_N"/>
</dbReference>
<accession>A0A3D9FWC4</accession>
<evidence type="ECO:0000313" key="2">
    <source>
        <dbReference type="EMBL" id="RED25061.1"/>
    </source>
</evidence>
<protein>
    <submittedName>
        <fullName evidence="2">Arylsulfatase</fullName>
    </submittedName>
</protein>